<keyword evidence="3" id="KW-1185">Reference proteome</keyword>
<dbReference type="Proteomes" id="UP000185663">
    <property type="component" value="Chromosome I"/>
</dbReference>
<proteinExistence type="predicted"/>
<evidence type="ECO:0000313" key="3">
    <source>
        <dbReference type="Proteomes" id="UP000185663"/>
    </source>
</evidence>
<dbReference type="EMBL" id="LT629776">
    <property type="protein sequence ID" value="SDS02583.1"/>
    <property type="molecule type" value="Genomic_DNA"/>
</dbReference>
<organism evidence="2 3">
    <name type="scientific">Paraoerskovia marina</name>
    <dbReference type="NCBI Taxonomy" id="545619"/>
    <lineage>
        <taxon>Bacteria</taxon>
        <taxon>Bacillati</taxon>
        <taxon>Actinomycetota</taxon>
        <taxon>Actinomycetes</taxon>
        <taxon>Micrococcales</taxon>
        <taxon>Cellulomonadaceae</taxon>
        <taxon>Paraoerskovia</taxon>
    </lineage>
</organism>
<dbReference type="RefSeq" id="WP_083371549.1">
    <property type="nucleotide sequence ID" value="NZ_LT629776.1"/>
</dbReference>
<reference evidence="2 3" key="1">
    <citation type="submission" date="2016-10" db="EMBL/GenBank/DDBJ databases">
        <authorList>
            <person name="de Groot N.N."/>
        </authorList>
    </citation>
    <scope>NUCLEOTIDE SEQUENCE [LARGE SCALE GENOMIC DNA]</scope>
    <source>
        <strain evidence="2 3">DSM 22126</strain>
    </source>
</reference>
<keyword evidence="1" id="KW-0175">Coiled coil</keyword>
<sequence length="166" mass="18202">MRSYLTKHNVVIASLVLVALIAAIGWIATANMERATAQRSQTNFDAWEQSQADLVSAEETIAEQDDTIDDLEQEVADSVEAAAAVSTRSDSLDQREDELDTTLKDIEARESALEEGEEKLKADQEKAALPAWYNEVKKCLERGGDYVSATVSDTSYTSLDTSCYNG</sequence>
<evidence type="ECO:0000256" key="1">
    <source>
        <dbReference type="SAM" id="Coils"/>
    </source>
</evidence>
<gene>
    <name evidence="2" type="ORF">SAMN04489860_0623</name>
</gene>
<name>A0A1H1NUH1_9CELL</name>
<dbReference type="AlphaFoldDB" id="A0A1H1NUH1"/>
<accession>A0A1H1NUH1</accession>
<feature type="coiled-coil region" evidence="1">
    <location>
        <begin position="54"/>
        <end position="126"/>
    </location>
</feature>
<protein>
    <submittedName>
        <fullName evidence="2">Uncharacterized protein</fullName>
    </submittedName>
</protein>
<evidence type="ECO:0000313" key="2">
    <source>
        <dbReference type="EMBL" id="SDS02583.1"/>
    </source>
</evidence>